<protein>
    <submittedName>
        <fullName evidence="5">NADPH-dependent aldo-keto reductase, chloroplastic-like</fullName>
    </submittedName>
</protein>
<dbReference type="InterPro" id="IPR023210">
    <property type="entry name" value="NADP_OxRdtase_dom"/>
</dbReference>
<dbReference type="InterPro" id="IPR020471">
    <property type="entry name" value="AKR"/>
</dbReference>
<dbReference type="OrthoDB" id="416253at2759"/>
<dbReference type="AlphaFoldDB" id="A0A834XHP8"/>
<dbReference type="PRINTS" id="PR00069">
    <property type="entry name" value="ALDKETRDTASE"/>
</dbReference>
<evidence type="ECO:0000259" key="4">
    <source>
        <dbReference type="Pfam" id="PF00248"/>
    </source>
</evidence>
<evidence type="ECO:0000256" key="1">
    <source>
        <dbReference type="PIRSR" id="PIRSR000097-1"/>
    </source>
</evidence>
<comment type="caution">
    <text evidence="5">The sequence shown here is derived from an EMBL/GenBank/DDBJ whole genome shotgun (WGS) entry which is preliminary data.</text>
</comment>
<dbReference type="Pfam" id="PF00248">
    <property type="entry name" value="Aldo_ket_red"/>
    <property type="match status" value="2"/>
</dbReference>
<feature type="binding site" evidence="2">
    <location>
        <position position="118"/>
    </location>
    <ligand>
        <name>substrate</name>
    </ligand>
</feature>
<feature type="site" description="Lowers pKa of active site Tyr" evidence="3">
    <location>
        <position position="85"/>
    </location>
</feature>
<feature type="domain" description="NADP-dependent oxidoreductase" evidence="4">
    <location>
        <begin position="24"/>
        <end position="160"/>
    </location>
</feature>
<dbReference type="SUPFAM" id="SSF51430">
    <property type="entry name" value="NAD(P)-linked oxidoreductase"/>
    <property type="match status" value="1"/>
</dbReference>
<evidence type="ECO:0000313" key="5">
    <source>
        <dbReference type="EMBL" id="KAF7845454.1"/>
    </source>
</evidence>
<dbReference type="InterPro" id="IPR036812">
    <property type="entry name" value="NAD(P)_OxRdtase_dom_sf"/>
</dbReference>
<dbReference type="Proteomes" id="UP000634136">
    <property type="component" value="Unassembled WGS sequence"/>
</dbReference>
<sequence>MGKEMEHGPLYFELNTGAKMPSVGLGTWKAPPGVVADAVIAAVKAGYRHIDCAKVYENEKEVGEALKKLFTTGVVQRSEMFITSKLWTSDCAPQDVSKALSKTLEDLQLDYIDLYLMHWPFRTKAGSRGWDPEVMAPLCLSETWNAMEGLFVSGQARAIGAYSPLGSPGSWVKGEILKEPVLIEIAEKLNKSPAQVALRWGIQSGHSVLPKSVNESRIKENISLFDWCIPPDLFSKFSQIHQQRLLRGDFAIHETCSPYKSLEELWDGEI</sequence>
<gene>
    <name evidence="5" type="ORF">G2W53_002359</name>
</gene>
<dbReference type="PROSITE" id="PS00063">
    <property type="entry name" value="ALDOKETO_REDUCTASE_3"/>
    <property type="match status" value="1"/>
</dbReference>
<dbReference type="Gene3D" id="3.20.20.100">
    <property type="entry name" value="NADP-dependent oxidoreductase domain"/>
    <property type="match status" value="2"/>
</dbReference>
<evidence type="ECO:0000256" key="2">
    <source>
        <dbReference type="PIRSR" id="PIRSR000097-2"/>
    </source>
</evidence>
<organism evidence="5 6">
    <name type="scientific">Senna tora</name>
    <dbReference type="NCBI Taxonomy" id="362788"/>
    <lineage>
        <taxon>Eukaryota</taxon>
        <taxon>Viridiplantae</taxon>
        <taxon>Streptophyta</taxon>
        <taxon>Embryophyta</taxon>
        <taxon>Tracheophyta</taxon>
        <taxon>Spermatophyta</taxon>
        <taxon>Magnoliopsida</taxon>
        <taxon>eudicotyledons</taxon>
        <taxon>Gunneridae</taxon>
        <taxon>Pentapetalae</taxon>
        <taxon>rosids</taxon>
        <taxon>fabids</taxon>
        <taxon>Fabales</taxon>
        <taxon>Fabaceae</taxon>
        <taxon>Caesalpinioideae</taxon>
        <taxon>Cassia clade</taxon>
        <taxon>Senna</taxon>
    </lineage>
</organism>
<reference evidence="5" key="1">
    <citation type="submission" date="2020-09" db="EMBL/GenBank/DDBJ databases">
        <title>Genome-Enabled Discovery of Anthraquinone Biosynthesis in Senna tora.</title>
        <authorList>
            <person name="Kang S.-H."/>
            <person name="Pandey R.P."/>
            <person name="Lee C.-M."/>
            <person name="Sim J.-S."/>
            <person name="Jeong J.-T."/>
            <person name="Choi B.-S."/>
            <person name="Jung M."/>
            <person name="Ginzburg D."/>
            <person name="Zhao K."/>
            <person name="Won S.Y."/>
            <person name="Oh T.-J."/>
            <person name="Yu Y."/>
            <person name="Kim N.-H."/>
            <person name="Lee O.R."/>
            <person name="Lee T.-H."/>
            <person name="Bashyal P."/>
            <person name="Kim T.-S."/>
            <person name="Lee W.-H."/>
            <person name="Kawkins C."/>
            <person name="Kim C.-K."/>
            <person name="Kim J.S."/>
            <person name="Ahn B.O."/>
            <person name="Rhee S.Y."/>
            <person name="Sohng J.K."/>
        </authorList>
    </citation>
    <scope>NUCLEOTIDE SEQUENCE</scope>
    <source>
        <tissue evidence="5">Leaf</tissue>
    </source>
</reference>
<feature type="domain" description="NADP-dependent oxidoreductase" evidence="4">
    <location>
        <begin position="182"/>
        <end position="237"/>
    </location>
</feature>
<proteinExistence type="predicted"/>
<dbReference type="EMBL" id="JAAIUW010000001">
    <property type="protein sequence ID" value="KAF7845454.1"/>
    <property type="molecule type" value="Genomic_DNA"/>
</dbReference>
<dbReference type="PANTHER" id="PTHR11732">
    <property type="entry name" value="ALDO/KETO REDUCTASE"/>
    <property type="match status" value="1"/>
</dbReference>
<evidence type="ECO:0000313" key="6">
    <source>
        <dbReference type="Proteomes" id="UP000634136"/>
    </source>
</evidence>
<dbReference type="GO" id="GO:0016491">
    <property type="term" value="F:oxidoreductase activity"/>
    <property type="evidence" value="ECO:0007669"/>
    <property type="project" value="InterPro"/>
</dbReference>
<dbReference type="PROSITE" id="PS00798">
    <property type="entry name" value="ALDOKETO_REDUCTASE_1"/>
    <property type="match status" value="1"/>
</dbReference>
<dbReference type="PIRSF" id="PIRSF000097">
    <property type="entry name" value="AKR"/>
    <property type="match status" value="1"/>
</dbReference>
<accession>A0A834XHP8</accession>
<keyword evidence="6" id="KW-1185">Reference proteome</keyword>
<name>A0A834XHP8_9FABA</name>
<dbReference type="InterPro" id="IPR018170">
    <property type="entry name" value="Aldo/ket_reductase_CS"/>
</dbReference>
<evidence type="ECO:0000256" key="3">
    <source>
        <dbReference type="PIRSR" id="PIRSR000097-3"/>
    </source>
</evidence>
<feature type="active site" description="Proton donor" evidence="1">
    <location>
        <position position="56"/>
    </location>
</feature>